<evidence type="ECO:0000256" key="2">
    <source>
        <dbReference type="ARBA" id="ARBA00022722"/>
    </source>
</evidence>
<evidence type="ECO:0000256" key="7">
    <source>
        <dbReference type="SAM" id="Coils"/>
    </source>
</evidence>
<comment type="subunit">
    <text evidence="5">Heterooligomer composed of large and small subunits.</text>
</comment>
<dbReference type="Proteomes" id="UP000275394">
    <property type="component" value="Unassembled WGS sequence"/>
</dbReference>
<evidence type="ECO:0000256" key="6">
    <source>
        <dbReference type="RuleBase" id="RU004355"/>
    </source>
</evidence>
<dbReference type="HAMAP" id="MF_00378">
    <property type="entry name" value="Exonuc_7_L"/>
    <property type="match status" value="1"/>
</dbReference>
<dbReference type="PANTHER" id="PTHR30008">
    <property type="entry name" value="EXODEOXYRIBONUCLEASE 7 LARGE SUBUNIT"/>
    <property type="match status" value="1"/>
</dbReference>
<evidence type="ECO:0000259" key="9">
    <source>
        <dbReference type="Pfam" id="PF13742"/>
    </source>
</evidence>
<evidence type="ECO:0000256" key="1">
    <source>
        <dbReference type="ARBA" id="ARBA00022490"/>
    </source>
</evidence>
<dbReference type="Pfam" id="PF02601">
    <property type="entry name" value="Exonuc_VII_L"/>
    <property type="match status" value="1"/>
</dbReference>
<feature type="domain" description="Exonuclease VII large subunit C-terminal" evidence="8">
    <location>
        <begin position="132"/>
        <end position="448"/>
    </location>
</feature>
<evidence type="ECO:0000259" key="8">
    <source>
        <dbReference type="Pfam" id="PF02601"/>
    </source>
</evidence>
<keyword evidence="1 5" id="KW-0963">Cytoplasm</keyword>
<dbReference type="AlphaFoldDB" id="A0A3N2DZC6"/>
<dbReference type="InterPro" id="IPR020579">
    <property type="entry name" value="Exonuc_VII_lsu_C"/>
</dbReference>
<keyword evidence="7" id="KW-0175">Coiled coil</keyword>
<keyword evidence="2 5" id="KW-0540">Nuclease</keyword>
<name>A0A3N2DZC6_9GAMM</name>
<dbReference type="GO" id="GO:0008855">
    <property type="term" value="F:exodeoxyribonuclease VII activity"/>
    <property type="evidence" value="ECO:0007669"/>
    <property type="project" value="UniProtKB-UniRule"/>
</dbReference>
<keyword evidence="4 5" id="KW-0269">Exonuclease</keyword>
<dbReference type="NCBIfam" id="TIGR00237">
    <property type="entry name" value="xseA"/>
    <property type="match status" value="1"/>
</dbReference>
<feature type="coiled-coil region" evidence="7">
    <location>
        <begin position="321"/>
        <end position="356"/>
    </location>
</feature>
<accession>A0A3N2DZC6</accession>
<dbReference type="EC" id="3.1.11.6" evidence="5"/>
<comment type="subcellular location">
    <subcellularLocation>
        <location evidence="5 6">Cytoplasm</location>
    </subcellularLocation>
</comment>
<dbReference type="PANTHER" id="PTHR30008:SF0">
    <property type="entry name" value="EXODEOXYRIBONUCLEASE 7 LARGE SUBUNIT"/>
    <property type="match status" value="1"/>
</dbReference>
<dbReference type="GO" id="GO:0009318">
    <property type="term" value="C:exodeoxyribonuclease VII complex"/>
    <property type="evidence" value="ECO:0007669"/>
    <property type="project" value="UniProtKB-UniRule"/>
</dbReference>
<evidence type="ECO:0000256" key="4">
    <source>
        <dbReference type="ARBA" id="ARBA00022839"/>
    </source>
</evidence>
<dbReference type="GO" id="GO:0005737">
    <property type="term" value="C:cytoplasm"/>
    <property type="evidence" value="ECO:0007669"/>
    <property type="project" value="UniProtKB-SubCell"/>
</dbReference>
<gene>
    <name evidence="5" type="primary">xseA</name>
    <name evidence="10" type="ORF">EDC56_0717</name>
</gene>
<dbReference type="GO" id="GO:0003676">
    <property type="term" value="F:nucleic acid binding"/>
    <property type="evidence" value="ECO:0007669"/>
    <property type="project" value="InterPro"/>
</dbReference>
<organism evidence="10 11">
    <name type="scientific">Sinobacterium caligoides</name>
    <dbReference type="NCBI Taxonomy" id="933926"/>
    <lineage>
        <taxon>Bacteria</taxon>
        <taxon>Pseudomonadati</taxon>
        <taxon>Pseudomonadota</taxon>
        <taxon>Gammaproteobacteria</taxon>
        <taxon>Cellvibrionales</taxon>
        <taxon>Spongiibacteraceae</taxon>
        <taxon>Sinobacterium</taxon>
    </lineage>
</organism>
<evidence type="ECO:0000313" key="10">
    <source>
        <dbReference type="EMBL" id="ROS05188.1"/>
    </source>
</evidence>
<dbReference type="CDD" id="cd04489">
    <property type="entry name" value="ExoVII_LU_OBF"/>
    <property type="match status" value="1"/>
</dbReference>
<dbReference type="InterPro" id="IPR003753">
    <property type="entry name" value="Exonuc_VII_L"/>
</dbReference>
<comment type="similarity">
    <text evidence="5 6">Belongs to the XseA family.</text>
</comment>
<keyword evidence="11" id="KW-1185">Reference proteome</keyword>
<dbReference type="OrthoDB" id="9802795at2"/>
<proteinExistence type="inferred from homology"/>
<dbReference type="Pfam" id="PF13742">
    <property type="entry name" value="tRNA_anti_2"/>
    <property type="match status" value="1"/>
</dbReference>
<sequence length="461" mass="52012">MIKKTLLDRLSERDIYTVTELNSRAKKLLEKHFSTVWVEGEISNHSNPSSGHWYFTLKDSGAQVRCAMFKKDNQSVKFKVAQGTRVVARARMSLYEARGDYQLIVEHMEPAGIGDLQQAFEALKKLLDEEGLFAPPLKKTVPINPAHIGIITSPTGAAIRDILAILKRRQPAMRITLYPVSVQGDKAGDEIAQAIAFANRIAERFQTPLQALIVGRGGGSLEDLWSFNQEQVARAIAASKLPVISAVGHEIDFTISDFVADLRAPTPSAAAELISTDQQEQRQQLISYRQWLGDMALQQLRQRQQQLAHLKKRLRHPGHQLQIYAQRLDDLEQRILRAITQRLQQQRNQLDVKRLELQQHNPQRQLNAHKERLRQLRSQLPKLISSNITSRRQLLDTQALLLNNLSPLAVLGRGYSISKQQGRVITDSQQLKLGDTVTTELAKGHFKSTIVEINAEKADKA</sequence>
<dbReference type="InterPro" id="IPR025824">
    <property type="entry name" value="OB-fold_nuc-bd_dom"/>
</dbReference>
<comment type="catalytic activity">
    <reaction evidence="5 6">
        <text>Exonucleolytic cleavage in either 5'- to 3'- or 3'- to 5'-direction to yield nucleoside 5'-phosphates.</text>
        <dbReference type="EC" id="3.1.11.6"/>
    </reaction>
</comment>
<reference evidence="10 11" key="1">
    <citation type="submission" date="2018-11" db="EMBL/GenBank/DDBJ databases">
        <title>Genomic Encyclopedia of Type Strains, Phase IV (KMG-IV): sequencing the most valuable type-strain genomes for metagenomic binning, comparative biology and taxonomic classification.</title>
        <authorList>
            <person name="Goeker M."/>
        </authorList>
    </citation>
    <scope>NUCLEOTIDE SEQUENCE [LARGE SCALE GENOMIC DNA]</scope>
    <source>
        <strain evidence="10 11">DSM 100316</strain>
    </source>
</reference>
<evidence type="ECO:0000256" key="5">
    <source>
        <dbReference type="HAMAP-Rule" id="MF_00378"/>
    </source>
</evidence>
<evidence type="ECO:0000256" key="3">
    <source>
        <dbReference type="ARBA" id="ARBA00022801"/>
    </source>
</evidence>
<keyword evidence="3 5" id="KW-0378">Hydrolase</keyword>
<dbReference type="EMBL" id="RKHR01000003">
    <property type="protein sequence ID" value="ROS05188.1"/>
    <property type="molecule type" value="Genomic_DNA"/>
</dbReference>
<dbReference type="GO" id="GO:0006308">
    <property type="term" value="P:DNA catabolic process"/>
    <property type="evidence" value="ECO:0007669"/>
    <property type="project" value="UniProtKB-UniRule"/>
</dbReference>
<comment type="caution">
    <text evidence="10">The sequence shown here is derived from an EMBL/GenBank/DDBJ whole genome shotgun (WGS) entry which is preliminary data.</text>
</comment>
<evidence type="ECO:0000313" key="11">
    <source>
        <dbReference type="Proteomes" id="UP000275394"/>
    </source>
</evidence>
<comment type="function">
    <text evidence="5">Bidirectionally degrades single-stranded DNA into large acid-insoluble oligonucleotides, which are then degraded further into small acid-soluble oligonucleotides.</text>
</comment>
<feature type="domain" description="OB-fold nucleic acid binding" evidence="9">
    <location>
        <begin position="16"/>
        <end position="109"/>
    </location>
</feature>
<dbReference type="RefSeq" id="WP_123711121.1">
    <property type="nucleotide sequence ID" value="NZ_RKHR01000003.1"/>
</dbReference>
<protein>
    <recommendedName>
        <fullName evidence="5">Exodeoxyribonuclease 7 large subunit</fullName>
        <ecNumber evidence="5">3.1.11.6</ecNumber>
    </recommendedName>
    <alternativeName>
        <fullName evidence="5">Exodeoxyribonuclease VII large subunit</fullName>
        <shortName evidence="5">Exonuclease VII large subunit</shortName>
    </alternativeName>
</protein>